<dbReference type="InterPro" id="IPR036388">
    <property type="entry name" value="WH-like_DNA-bd_sf"/>
</dbReference>
<dbReference type="Gene3D" id="1.10.10.10">
    <property type="entry name" value="Winged helix-like DNA-binding domain superfamily/Winged helix DNA-binding domain"/>
    <property type="match status" value="1"/>
</dbReference>
<proteinExistence type="predicted"/>
<feature type="non-terminal residue" evidence="2">
    <location>
        <position position="1"/>
    </location>
</feature>
<evidence type="ECO:0000313" key="2">
    <source>
        <dbReference type="EMBL" id="KAK3518144.1"/>
    </source>
</evidence>
<evidence type="ECO:0000259" key="1">
    <source>
        <dbReference type="PROSITE" id="PS50878"/>
    </source>
</evidence>
<keyword evidence="3" id="KW-1185">Reference proteome</keyword>
<reference evidence="2" key="1">
    <citation type="submission" date="2023-06" db="EMBL/GenBank/DDBJ databases">
        <title>Male Hemibagrus guttatus genome.</title>
        <authorList>
            <person name="Bian C."/>
        </authorList>
    </citation>
    <scope>NUCLEOTIDE SEQUENCE</scope>
    <source>
        <strain evidence="2">Male_cb2023</strain>
        <tissue evidence="2">Muscle</tissue>
    </source>
</reference>
<sequence>SPSQVRYIRKYISSMLSLNTGAPQGCVLNPFLNSLFNHNCVTKHSYNLIFNFADETTILGLITDGDETAYRDDVRMLSEWYNDSNLCLNISKTKVMIVDYRALQENGHAPLYIMWKVRTGKMGKRKDLSEFDKDQIVMARQLDQWWISKTADLVGCSQSAGVSIFQRWSKEGTAVNQGQGHEQLRPSEGWPVWSYLTDQLLLLKLLKRLMLVLIERCHNTQCMTGQGCLAAKRGPTQY</sequence>
<name>A0AAE0QBD3_9TELE</name>
<protein>
    <recommendedName>
        <fullName evidence="1">Reverse transcriptase domain-containing protein</fullName>
    </recommendedName>
</protein>
<dbReference type="InterPro" id="IPR000477">
    <property type="entry name" value="RT_dom"/>
</dbReference>
<comment type="caution">
    <text evidence="2">The sequence shown here is derived from an EMBL/GenBank/DDBJ whole genome shotgun (WGS) entry which is preliminary data.</text>
</comment>
<dbReference type="PROSITE" id="PS50878">
    <property type="entry name" value="RT_POL"/>
    <property type="match status" value="1"/>
</dbReference>
<dbReference type="Proteomes" id="UP001274896">
    <property type="component" value="Unassembled WGS sequence"/>
</dbReference>
<feature type="domain" description="Reverse transcriptase" evidence="1">
    <location>
        <begin position="1"/>
        <end position="117"/>
    </location>
</feature>
<organism evidence="2 3">
    <name type="scientific">Hemibagrus guttatus</name>
    <dbReference type="NCBI Taxonomy" id="175788"/>
    <lineage>
        <taxon>Eukaryota</taxon>
        <taxon>Metazoa</taxon>
        <taxon>Chordata</taxon>
        <taxon>Craniata</taxon>
        <taxon>Vertebrata</taxon>
        <taxon>Euteleostomi</taxon>
        <taxon>Actinopterygii</taxon>
        <taxon>Neopterygii</taxon>
        <taxon>Teleostei</taxon>
        <taxon>Ostariophysi</taxon>
        <taxon>Siluriformes</taxon>
        <taxon>Bagridae</taxon>
        <taxon>Hemibagrus</taxon>
    </lineage>
</organism>
<gene>
    <name evidence="2" type="ORF">QTP70_033239</name>
</gene>
<evidence type="ECO:0000313" key="3">
    <source>
        <dbReference type="Proteomes" id="UP001274896"/>
    </source>
</evidence>
<accession>A0AAE0QBD3</accession>
<dbReference type="EMBL" id="JAUCMX010000018">
    <property type="protein sequence ID" value="KAK3518144.1"/>
    <property type="molecule type" value="Genomic_DNA"/>
</dbReference>
<dbReference type="AlphaFoldDB" id="A0AAE0QBD3"/>